<feature type="active site" evidence="14">
    <location>
        <position position="248"/>
    </location>
</feature>
<dbReference type="PANTHER" id="PTHR34069:SF2">
    <property type="entry name" value="BETA-KETOACYL-[ACYL-CARRIER-PROTEIN] SYNTHASE III"/>
    <property type="match status" value="1"/>
</dbReference>
<keyword evidence="14" id="KW-0511">Multifunctional enzyme</keyword>
<evidence type="ECO:0000256" key="14">
    <source>
        <dbReference type="HAMAP-Rule" id="MF_01815"/>
    </source>
</evidence>
<feature type="region of interest" description="ACP-binding" evidence="14">
    <location>
        <begin position="249"/>
        <end position="253"/>
    </location>
</feature>
<evidence type="ECO:0000256" key="3">
    <source>
        <dbReference type="ARBA" id="ARBA00022490"/>
    </source>
</evidence>
<evidence type="ECO:0000259" key="16">
    <source>
        <dbReference type="Pfam" id="PF08545"/>
    </source>
</evidence>
<comment type="domain">
    <text evidence="14">The last Arg residue of the ACP-binding site is essential for the weak association between ACP/AcpP and FabH.</text>
</comment>
<evidence type="ECO:0000259" key="15">
    <source>
        <dbReference type="Pfam" id="PF08541"/>
    </source>
</evidence>
<comment type="catalytic activity">
    <reaction evidence="11">
        <text>(2S)-2-methylbutanoyl-CoA + malonyl-[ACP] + H(+) = (4S)-4-methyl-3-oxohexanoyl-[ACP] + CO2 + CoA</text>
        <dbReference type="Rhea" id="RHEA:42276"/>
        <dbReference type="Rhea" id="RHEA-COMP:9623"/>
        <dbReference type="Rhea" id="RHEA-COMP:17148"/>
        <dbReference type="ChEBI" id="CHEBI:15378"/>
        <dbReference type="ChEBI" id="CHEBI:16526"/>
        <dbReference type="ChEBI" id="CHEBI:57287"/>
        <dbReference type="ChEBI" id="CHEBI:78449"/>
        <dbReference type="ChEBI" id="CHEBI:88166"/>
        <dbReference type="ChEBI" id="CHEBI:167462"/>
        <dbReference type="EC" id="2.3.1.300"/>
    </reaction>
    <physiologicalReaction direction="left-to-right" evidence="11">
        <dbReference type="Rhea" id="RHEA:42277"/>
    </physiologicalReaction>
</comment>
<sequence length="321" mass="35173">MVGKICGTGSYAPALVWSNNKLAEMVDTSDEWIRERTGIARRHVISGIEDAAYMAAQAAQEALKSAGMRSKEIDLILVATMSSEGIMPCTACEVQGKIGADRATCFDMNAACTGFLYALNTAQAYLGQGIYRTAIVIGVESLSNQLNWKDRSTCILFGDGAGAVVLKAQDSGRYAQVTHSDGTRGEVLTCSSRNQIRFEENPKDQSTYMQMDGGEVFKFAVSKVPEVIRELLRQEKLSADDIDYYILHQANERIVRLAAKRLKLGMDKFPMNMEEYGNTSSASIPILLDELNKKEIFHNGDQIVISGFGGGLTYGASLMEW</sequence>
<evidence type="ECO:0000256" key="9">
    <source>
        <dbReference type="ARBA" id="ARBA00023315"/>
    </source>
</evidence>
<dbReference type="AlphaFoldDB" id="A0A7M2RGG3"/>
<comment type="subcellular location">
    <subcellularLocation>
        <location evidence="14">Cytoplasm</location>
    </subcellularLocation>
</comment>
<keyword evidence="6 14" id="KW-0276">Fatty acid metabolism</keyword>
<dbReference type="HAMAP" id="MF_01815">
    <property type="entry name" value="FabH"/>
    <property type="match status" value="1"/>
</dbReference>
<dbReference type="InterPro" id="IPR004655">
    <property type="entry name" value="FabH"/>
</dbReference>
<dbReference type="NCBIfam" id="NF006829">
    <property type="entry name" value="PRK09352.1"/>
    <property type="match status" value="1"/>
</dbReference>
<dbReference type="GO" id="GO:0044550">
    <property type="term" value="P:secondary metabolite biosynthetic process"/>
    <property type="evidence" value="ECO:0007669"/>
    <property type="project" value="TreeGrafter"/>
</dbReference>
<comment type="catalytic activity">
    <reaction evidence="12">
        <text>2-methylpropanoyl-CoA + malonyl-[ACP] + H(+) = 4-methyl-3-oxopentanoyl-[ACP] + CO2 + CoA</text>
        <dbReference type="Rhea" id="RHEA:42268"/>
        <dbReference type="Rhea" id="RHEA-COMP:9623"/>
        <dbReference type="Rhea" id="RHEA-COMP:9940"/>
        <dbReference type="ChEBI" id="CHEBI:15378"/>
        <dbReference type="ChEBI" id="CHEBI:16526"/>
        <dbReference type="ChEBI" id="CHEBI:57287"/>
        <dbReference type="ChEBI" id="CHEBI:57338"/>
        <dbReference type="ChEBI" id="CHEBI:78449"/>
        <dbReference type="ChEBI" id="CHEBI:78820"/>
        <dbReference type="EC" id="2.3.1.300"/>
    </reaction>
    <physiologicalReaction direction="left-to-right" evidence="12">
        <dbReference type="Rhea" id="RHEA:42269"/>
    </physiologicalReaction>
</comment>
<proteinExistence type="inferred from homology"/>
<dbReference type="NCBIfam" id="TIGR00747">
    <property type="entry name" value="fabH"/>
    <property type="match status" value="1"/>
</dbReference>
<evidence type="ECO:0000256" key="11">
    <source>
        <dbReference type="ARBA" id="ARBA00052407"/>
    </source>
</evidence>
<evidence type="ECO:0000256" key="6">
    <source>
        <dbReference type="ARBA" id="ARBA00022832"/>
    </source>
</evidence>
<keyword evidence="4 14" id="KW-0444">Lipid biosynthesis</keyword>
<dbReference type="GO" id="GO:0006633">
    <property type="term" value="P:fatty acid biosynthetic process"/>
    <property type="evidence" value="ECO:0007669"/>
    <property type="project" value="UniProtKB-UniRule"/>
</dbReference>
<keyword evidence="9 14" id="KW-0012">Acyltransferase</keyword>
<dbReference type="Pfam" id="PF08545">
    <property type="entry name" value="ACP_syn_III"/>
    <property type="match status" value="1"/>
</dbReference>
<evidence type="ECO:0000256" key="1">
    <source>
        <dbReference type="ARBA" id="ARBA00005194"/>
    </source>
</evidence>
<keyword evidence="8 14" id="KW-0275">Fatty acid biosynthesis</keyword>
<dbReference type="EMBL" id="CP063304">
    <property type="protein sequence ID" value="QOV19436.1"/>
    <property type="molecule type" value="Genomic_DNA"/>
</dbReference>
<comment type="similarity">
    <text evidence="2 14">Belongs to the thiolase-like superfamily. FabH family.</text>
</comment>
<dbReference type="GO" id="GO:0004315">
    <property type="term" value="F:3-oxoacyl-[acyl-carrier-protein] synthase activity"/>
    <property type="evidence" value="ECO:0007669"/>
    <property type="project" value="InterPro"/>
</dbReference>
<feature type="active site" evidence="14">
    <location>
        <position position="278"/>
    </location>
</feature>
<evidence type="ECO:0000256" key="13">
    <source>
        <dbReference type="ARBA" id="ARBA00052985"/>
    </source>
</evidence>
<dbReference type="GO" id="GO:0005737">
    <property type="term" value="C:cytoplasm"/>
    <property type="evidence" value="ECO:0007669"/>
    <property type="project" value="UniProtKB-SubCell"/>
</dbReference>
<dbReference type="FunFam" id="3.40.47.10:FF:000004">
    <property type="entry name" value="3-oxoacyl-[acyl-carrier-protein] synthase 3"/>
    <property type="match status" value="1"/>
</dbReference>
<accession>A0A7M2RGG3</accession>
<evidence type="ECO:0000256" key="10">
    <source>
        <dbReference type="ARBA" id="ARBA00051096"/>
    </source>
</evidence>
<evidence type="ECO:0000256" key="7">
    <source>
        <dbReference type="ARBA" id="ARBA00023098"/>
    </source>
</evidence>
<comment type="function">
    <text evidence="14">Catalyzes the condensation reaction of fatty acid synthesis by the addition to an acyl acceptor of two carbons from malonyl-ACP. Catalyzes the first condensation reaction which initiates fatty acid synthesis and may therefore play a role in governing the total rate of fatty acid production. Possesses both acetoacetyl-ACP synthase and acetyl transacylase activities. Its substrate specificity determines the biosynthesis of branched-chain and/or straight-chain of fatty acids.</text>
</comment>
<reference evidence="17 18" key="1">
    <citation type="submission" date="2020-10" db="EMBL/GenBank/DDBJ databases">
        <title>Blautia liquoris sp.nov., isolated from the mud in a fermentation cellar used for the production of Chinese strong-flavoured liquor.</title>
        <authorList>
            <person name="Lu L."/>
        </authorList>
    </citation>
    <scope>NUCLEOTIDE SEQUENCE [LARGE SCALE GENOMIC DNA]</scope>
    <source>
        <strain evidence="17 18">LZLJ-3</strain>
    </source>
</reference>
<evidence type="ECO:0000313" key="17">
    <source>
        <dbReference type="EMBL" id="QOV19436.1"/>
    </source>
</evidence>
<organism evidence="17 18">
    <name type="scientific">Blautia liquoris</name>
    <dbReference type="NCBI Taxonomy" id="2779518"/>
    <lineage>
        <taxon>Bacteria</taxon>
        <taxon>Bacillati</taxon>
        <taxon>Bacillota</taxon>
        <taxon>Clostridia</taxon>
        <taxon>Lachnospirales</taxon>
        <taxon>Lachnospiraceae</taxon>
        <taxon>Blautia</taxon>
    </lineage>
</organism>
<dbReference type="RefSeq" id="WP_193735756.1">
    <property type="nucleotide sequence ID" value="NZ_CP063304.1"/>
</dbReference>
<dbReference type="GO" id="GO:0033818">
    <property type="term" value="F:beta-ketoacyl-acyl-carrier-protein synthase III activity"/>
    <property type="evidence" value="ECO:0007669"/>
    <property type="project" value="UniProtKB-UniRule"/>
</dbReference>
<dbReference type="PANTHER" id="PTHR34069">
    <property type="entry name" value="3-OXOACYL-[ACYL-CARRIER-PROTEIN] SYNTHASE 3"/>
    <property type="match status" value="1"/>
</dbReference>
<feature type="domain" description="Beta-ketoacyl-[acyl-carrier-protein] synthase III N-terminal" evidence="16">
    <location>
        <begin position="106"/>
        <end position="181"/>
    </location>
</feature>
<dbReference type="CDD" id="cd00830">
    <property type="entry name" value="KAS_III"/>
    <property type="match status" value="1"/>
</dbReference>
<keyword evidence="18" id="KW-1185">Reference proteome</keyword>
<gene>
    <name evidence="14" type="primary">fabH</name>
    <name evidence="17" type="ORF">INP51_00165</name>
</gene>
<feature type="active site" evidence="14">
    <location>
        <position position="112"/>
    </location>
</feature>
<dbReference type="InterPro" id="IPR013751">
    <property type="entry name" value="ACP_syn_III_N"/>
</dbReference>
<dbReference type="SUPFAM" id="SSF53901">
    <property type="entry name" value="Thiolase-like"/>
    <property type="match status" value="1"/>
</dbReference>
<dbReference type="Proteomes" id="UP000593601">
    <property type="component" value="Chromosome"/>
</dbReference>
<evidence type="ECO:0000256" key="8">
    <source>
        <dbReference type="ARBA" id="ARBA00023160"/>
    </source>
</evidence>
<comment type="catalytic activity">
    <reaction evidence="10">
        <text>malonyl-[ACP] + acetyl-CoA + H(+) = 3-oxobutanoyl-[ACP] + CO2 + CoA</text>
        <dbReference type="Rhea" id="RHEA:12080"/>
        <dbReference type="Rhea" id="RHEA-COMP:9623"/>
        <dbReference type="Rhea" id="RHEA-COMP:9625"/>
        <dbReference type="ChEBI" id="CHEBI:15378"/>
        <dbReference type="ChEBI" id="CHEBI:16526"/>
        <dbReference type="ChEBI" id="CHEBI:57287"/>
        <dbReference type="ChEBI" id="CHEBI:57288"/>
        <dbReference type="ChEBI" id="CHEBI:78449"/>
        <dbReference type="ChEBI" id="CHEBI:78450"/>
        <dbReference type="EC" id="2.3.1.180"/>
    </reaction>
    <physiologicalReaction direction="left-to-right" evidence="10">
        <dbReference type="Rhea" id="RHEA:12081"/>
    </physiologicalReaction>
</comment>
<keyword evidence="7 14" id="KW-0443">Lipid metabolism</keyword>
<comment type="subunit">
    <text evidence="14">Homodimer.</text>
</comment>
<keyword evidence="3 14" id="KW-0963">Cytoplasm</keyword>
<protein>
    <recommendedName>
        <fullName evidence="14">Beta-ketoacyl-[acyl-carrier-protein] synthase III</fullName>
        <shortName evidence="14">Beta-ketoacyl-ACP synthase III</shortName>
        <shortName evidence="14">KAS III</shortName>
        <ecNumber evidence="14">2.3.1.180</ecNumber>
    </recommendedName>
    <alternativeName>
        <fullName evidence="14">3-oxoacyl-[acyl-carrier-protein] synthase 3</fullName>
    </alternativeName>
    <alternativeName>
        <fullName evidence="14">3-oxoacyl-[acyl-carrier-protein] synthase III</fullName>
    </alternativeName>
</protein>
<dbReference type="UniPathway" id="UPA00094"/>
<evidence type="ECO:0000256" key="4">
    <source>
        <dbReference type="ARBA" id="ARBA00022516"/>
    </source>
</evidence>
<dbReference type="EC" id="2.3.1.180" evidence="14"/>
<evidence type="ECO:0000256" key="12">
    <source>
        <dbReference type="ARBA" id="ARBA00052467"/>
    </source>
</evidence>
<keyword evidence="5 14" id="KW-0808">Transferase</keyword>
<dbReference type="KEGG" id="bliq:INP51_00165"/>
<comment type="catalytic activity">
    <reaction evidence="13">
        <text>3-methylbutanoyl-CoA + malonyl-[ACP] + H(+) = 5-methyl-3-oxohexanoyl-[ACP] + CO2 + CoA</text>
        <dbReference type="Rhea" id="RHEA:42272"/>
        <dbReference type="Rhea" id="RHEA-COMP:9623"/>
        <dbReference type="Rhea" id="RHEA-COMP:9941"/>
        <dbReference type="ChEBI" id="CHEBI:15378"/>
        <dbReference type="ChEBI" id="CHEBI:16526"/>
        <dbReference type="ChEBI" id="CHEBI:57287"/>
        <dbReference type="ChEBI" id="CHEBI:57345"/>
        <dbReference type="ChEBI" id="CHEBI:78449"/>
        <dbReference type="ChEBI" id="CHEBI:78822"/>
        <dbReference type="EC" id="2.3.1.300"/>
    </reaction>
    <physiologicalReaction direction="left-to-right" evidence="13">
        <dbReference type="Rhea" id="RHEA:42273"/>
    </physiologicalReaction>
</comment>
<evidence type="ECO:0000256" key="5">
    <source>
        <dbReference type="ARBA" id="ARBA00022679"/>
    </source>
</evidence>
<evidence type="ECO:0000256" key="2">
    <source>
        <dbReference type="ARBA" id="ARBA00008642"/>
    </source>
</evidence>
<feature type="domain" description="Beta-ketoacyl-[acyl-carrier-protein] synthase III C-terminal" evidence="15">
    <location>
        <begin position="232"/>
        <end position="321"/>
    </location>
</feature>
<dbReference type="Gene3D" id="3.40.47.10">
    <property type="match status" value="1"/>
</dbReference>
<name>A0A7M2RGG3_9FIRM</name>
<dbReference type="Pfam" id="PF08541">
    <property type="entry name" value="ACP_syn_III_C"/>
    <property type="match status" value="1"/>
</dbReference>
<dbReference type="InterPro" id="IPR013747">
    <property type="entry name" value="ACP_syn_III_C"/>
</dbReference>
<comment type="pathway">
    <text evidence="1 14">Lipid metabolism; fatty acid biosynthesis.</text>
</comment>
<evidence type="ECO:0000313" key="18">
    <source>
        <dbReference type="Proteomes" id="UP000593601"/>
    </source>
</evidence>
<dbReference type="InterPro" id="IPR016039">
    <property type="entry name" value="Thiolase-like"/>
</dbReference>